<evidence type="ECO:0000256" key="1">
    <source>
        <dbReference type="ARBA" id="ARBA00004651"/>
    </source>
</evidence>
<dbReference type="RefSeq" id="WP_183316218.1">
    <property type="nucleotide sequence ID" value="NZ_JACIEN010000001.1"/>
</dbReference>
<feature type="transmembrane region" description="Helical" evidence="6">
    <location>
        <begin position="38"/>
        <end position="63"/>
    </location>
</feature>
<dbReference type="SUPFAM" id="SSF161098">
    <property type="entry name" value="MetI-like"/>
    <property type="match status" value="1"/>
</dbReference>
<comment type="similarity">
    <text evidence="6">Belongs to the binding-protein-dependent transport system permease family.</text>
</comment>
<comment type="caution">
    <text evidence="8">The sequence shown here is derived from an EMBL/GenBank/DDBJ whole genome shotgun (WGS) entry which is preliminary data.</text>
</comment>
<feature type="transmembrane region" description="Helical" evidence="6">
    <location>
        <begin position="75"/>
        <end position="96"/>
    </location>
</feature>
<evidence type="ECO:0000259" key="7">
    <source>
        <dbReference type="PROSITE" id="PS50928"/>
    </source>
</evidence>
<dbReference type="PANTHER" id="PTHR30043">
    <property type="entry name" value="PHOSPHONATES TRANSPORT SYSTEM PERMEASE PROTEIN"/>
    <property type="match status" value="1"/>
</dbReference>
<sequence length="295" mass="31514">MNGSAPTAPRFEAEALADMAGLAARHPSIFRVNWPRRALTVAIVAVLAGLFISGFWALGFSFARIAGGLGKLVEFAGFMLPPSPGSYATFLTYLMALAQTLAIAFLGTLTAAILAFPFGFLAAKNVIPNVFLHFSLRRGLDVVRGVDVLIWALIWINVVGLGPFAGILAVATSNFGEFGKLFSEAIEAMDKKAVEGVASTGGGKLHQVRFGLLPQVFPVIVSQVLYYFESNTRSATIIGVVGAGGVGLHLYEQIRMLEWQHVSFLVLMILLTVAVIDFVSGRLRFAIIGNAKIVA</sequence>
<proteinExistence type="inferred from homology"/>
<dbReference type="EMBL" id="JACIEN010000001">
    <property type="protein sequence ID" value="MBB4016644.1"/>
    <property type="molecule type" value="Genomic_DNA"/>
</dbReference>
<accession>A0A840BUP3</accession>
<keyword evidence="2 6" id="KW-0813">Transport</keyword>
<feature type="transmembrane region" description="Helical" evidence="6">
    <location>
        <begin position="235"/>
        <end position="251"/>
    </location>
</feature>
<dbReference type="NCBIfam" id="TIGR01097">
    <property type="entry name" value="PhnE"/>
    <property type="match status" value="1"/>
</dbReference>
<dbReference type="InterPro" id="IPR000515">
    <property type="entry name" value="MetI-like"/>
</dbReference>
<dbReference type="GO" id="GO:0015416">
    <property type="term" value="F:ABC-type phosphonate transporter activity"/>
    <property type="evidence" value="ECO:0007669"/>
    <property type="project" value="InterPro"/>
</dbReference>
<protein>
    <submittedName>
        <fullName evidence="8">Phosphonate transport system permease protein</fullName>
    </submittedName>
</protein>
<evidence type="ECO:0000256" key="6">
    <source>
        <dbReference type="RuleBase" id="RU363032"/>
    </source>
</evidence>
<dbReference type="Proteomes" id="UP000577362">
    <property type="component" value="Unassembled WGS sequence"/>
</dbReference>
<evidence type="ECO:0000313" key="8">
    <source>
        <dbReference type="EMBL" id="MBB4016644.1"/>
    </source>
</evidence>
<feature type="transmembrane region" description="Helical" evidence="6">
    <location>
        <begin position="102"/>
        <end position="127"/>
    </location>
</feature>
<evidence type="ECO:0000313" key="9">
    <source>
        <dbReference type="Proteomes" id="UP000577362"/>
    </source>
</evidence>
<gene>
    <name evidence="8" type="ORF">GGR16_001650</name>
</gene>
<feature type="domain" description="ABC transmembrane type-1" evidence="7">
    <location>
        <begin position="97"/>
        <end position="280"/>
    </location>
</feature>
<evidence type="ECO:0000256" key="5">
    <source>
        <dbReference type="ARBA" id="ARBA00023136"/>
    </source>
</evidence>
<keyword evidence="9" id="KW-1185">Reference proteome</keyword>
<dbReference type="PANTHER" id="PTHR30043:SF9">
    <property type="entry name" value="PHOSPHONATES TRANSPORT SYSTEM PERMEASE PROTEIN"/>
    <property type="match status" value="1"/>
</dbReference>
<evidence type="ECO:0000256" key="4">
    <source>
        <dbReference type="ARBA" id="ARBA00022989"/>
    </source>
</evidence>
<dbReference type="Gene3D" id="1.10.3720.10">
    <property type="entry name" value="MetI-like"/>
    <property type="match status" value="1"/>
</dbReference>
<feature type="transmembrane region" description="Helical" evidence="6">
    <location>
        <begin position="148"/>
        <end position="171"/>
    </location>
</feature>
<name>A0A840BUP3_9HYPH</name>
<keyword evidence="4 6" id="KW-1133">Transmembrane helix</keyword>
<evidence type="ECO:0000256" key="2">
    <source>
        <dbReference type="ARBA" id="ARBA00022448"/>
    </source>
</evidence>
<evidence type="ECO:0000256" key="3">
    <source>
        <dbReference type="ARBA" id="ARBA00022692"/>
    </source>
</evidence>
<dbReference type="InterPro" id="IPR035906">
    <property type="entry name" value="MetI-like_sf"/>
</dbReference>
<feature type="transmembrane region" description="Helical" evidence="6">
    <location>
        <begin position="263"/>
        <end position="283"/>
    </location>
</feature>
<organism evidence="8 9">
    <name type="scientific">Chelatococcus caeni</name>
    <dbReference type="NCBI Taxonomy" id="1348468"/>
    <lineage>
        <taxon>Bacteria</taxon>
        <taxon>Pseudomonadati</taxon>
        <taxon>Pseudomonadota</taxon>
        <taxon>Alphaproteobacteria</taxon>
        <taxon>Hyphomicrobiales</taxon>
        <taxon>Chelatococcaceae</taxon>
        <taxon>Chelatococcus</taxon>
    </lineage>
</organism>
<dbReference type="GO" id="GO:0005886">
    <property type="term" value="C:plasma membrane"/>
    <property type="evidence" value="ECO:0007669"/>
    <property type="project" value="UniProtKB-SubCell"/>
</dbReference>
<keyword evidence="5 6" id="KW-0472">Membrane</keyword>
<dbReference type="PROSITE" id="PS50928">
    <property type="entry name" value="ABC_TM1"/>
    <property type="match status" value="1"/>
</dbReference>
<comment type="subcellular location">
    <subcellularLocation>
        <location evidence="1 6">Cell membrane</location>
        <topology evidence="1 6">Multi-pass membrane protein</topology>
    </subcellularLocation>
</comment>
<keyword evidence="3 6" id="KW-0812">Transmembrane</keyword>
<dbReference type="InterPro" id="IPR005769">
    <property type="entry name" value="PhnE/PtxC"/>
</dbReference>
<dbReference type="Pfam" id="PF00528">
    <property type="entry name" value="BPD_transp_1"/>
    <property type="match status" value="1"/>
</dbReference>
<reference evidence="8 9" key="1">
    <citation type="submission" date="2020-08" db="EMBL/GenBank/DDBJ databases">
        <title>Genomic Encyclopedia of Type Strains, Phase IV (KMG-IV): sequencing the most valuable type-strain genomes for metagenomic binning, comparative biology and taxonomic classification.</title>
        <authorList>
            <person name="Goeker M."/>
        </authorList>
    </citation>
    <scope>NUCLEOTIDE SEQUENCE [LARGE SCALE GENOMIC DNA]</scope>
    <source>
        <strain evidence="8 9">DSM 103737</strain>
    </source>
</reference>
<dbReference type="AlphaFoldDB" id="A0A840BUP3"/>